<protein>
    <submittedName>
        <fullName evidence="5">SH2 domain containing 7</fullName>
    </submittedName>
</protein>
<evidence type="ECO:0000256" key="1">
    <source>
        <dbReference type="ARBA" id="ARBA00022999"/>
    </source>
</evidence>
<name>A0A3Q2Z1Z7_HIPCM</name>
<evidence type="ECO:0000256" key="3">
    <source>
        <dbReference type="SAM" id="MobiDB-lite"/>
    </source>
</evidence>
<feature type="compositionally biased region" description="Polar residues" evidence="3">
    <location>
        <begin position="169"/>
        <end position="187"/>
    </location>
</feature>
<keyword evidence="6" id="KW-1185">Reference proteome</keyword>
<dbReference type="Pfam" id="PF00017">
    <property type="entry name" value="SH2"/>
    <property type="match status" value="1"/>
</dbReference>
<evidence type="ECO:0000313" key="5">
    <source>
        <dbReference type="Ensembl" id="ENSHCOP00000019967.1"/>
    </source>
</evidence>
<feature type="compositionally biased region" description="Polar residues" evidence="3">
    <location>
        <begin position="230"/>
        <end position="240"/>
    </location>
</feature>
<evidence type="ECO:0000256" key="2">
    <source>
        <dbReference type="PROSITE-ProRule" id="PRU00191"/>
    </source>
</evidence>
<dbReference type="SMART" id="SM00252">
    <property type="entry name" value="SH2"/>
    <property type="match status" value="1"/>
</dbReference>
<dbReference type="STRING" id="109280.ENSHCOP00000019967"/>
<dbReference type="PANTHER" id="PTHR14388:SF6">
    <property type="entry name" value="SH2 DOMAIN-CONTAINING PROTEIN 7"/>
    <property type="match status" value="1"/>
</dbReference>
<feature type="region of interest" description="Disordered" evidence="3">
    <location>
        <begin position="167"/>
        <end position="283"/>
    </location>
</feature>
<evidence type="ECO:0000313" key="6">
    <source>
        <dbReference type="Proteomes" id="UP000264820"/>
    </source>
</evidence>
<reference evidence="5" key="1">
    <citation type="submission" date="2025-08" db="UniProtKB">
        <authorList>
            <consortium name="Ensembl"/>
        </authorList>
    </citation>
    <scope>IDENTIFICATION</scope>
</reference>
<dbReference type="PANTHER" id="PTHR14388">
    <property type="entry name" value="T CELL-SPECIFIC ADAPTER PROTEIN TSAD"/>
    <property type="match status" value="1"/>
</dbReference>
<dbReference type="Proteomes" id="UP000264820">
    <property type="component" value="Unplaced"/>
</dbReference>
<dbReference type="SUPFAM" id="SSF55550">
    <property type="entry name" value="SH2 domain"/>
    <property type="match status" value="1"/>
</dbReference>
<dbReference type="Ensembl" id="ENSHCOT00000007377.1">
    <property type="protein sequence ID" value="ENSHCOP00000019967.1"/>
    <property type="gene ID" value="ENSHCOG00000005661.1"/>
</dbReference>
<feature type="compositionally biased region" description="Polar residues" evidence="3">
    <location>
        <begin position="205"/>
        <end position="222"/>
    </location>
</feature>
<dbReference type="PROSITE" id="PS50001">
    <property type="entry name" value="SH2"/>
    <property type="match status" value="1"/>
</dbReference>
<proteinExistence type="predicted"/>
<dbReference type="InterPro" id="IPR000980">
    <property type="entry name" value="SH2"/>
</dbReference>
<sequence length="420" mass="47086">LQKRRRHSKPSSITSHQGLKELVLRWFIGTQAQIILQNGNFPKTKNKDYLSKHAEDLLADKAAGSFLIRLSDKTIGYILSYKGLDRCRHFVITQNQEGLFFISGDCHTYSCISDLIDHYKVSPIQPFGEYLTTSCFEANTGEVYDVVNYNSKGESGVSVHALQGRWDPNNKSIAGNNQRIQEQTDGGRTTAPAVPKRGVPPAFSLSGSFSDTSQPSNTQKVTNRAKRENTTLITSRSSHLYTDASYPGDQVAHSQHTSVGGRSKSVPVINKNKPDQQEETYSNQLNSPSLTVSASQIHVPAKTVTCHTYSLHDPTESLTLSNLWSEEQSYDLELFRSNPTSERPKRSSVSPRATMYAEIEQKPAVITFPDSTYEQVPGKSMENQANTYESLDDIKTKMPKSTWGKNDMKWKKFLPDYMKK</sequence>
<keyword evidence="1 2" id="KW-0727">SH2 domain</keyword>
<dbReference type="Gene3D" id="3.30.505.10">
    <property type="entry name" value="SH2 domain"/>
    <property type="match status" value="1"/>
</dbReference>
<dbReference type="InterPro" id="IPR036860">
    <property type="entry name" value="SH2_dom_sf"/>
</dbReference>
<feature type="domain" description="SH2" evidence="4">
    <location>
        <begin position="26"/>
        <end position="135"/>
    </location>
</feature>
<dbReference type="AlphaFoldDB" id="A0A3Q2Z1Z7"/>
<dbReference type="GeneTree" id="ENSGT00940000160977"/>
<reference evidence="5" key="2">
    <citation type="submission" date="2025-09" db="UniProtKB">
        <authorList>
            <consortium name="Ensembl"/>
        </authorList>
    </citation>
    <scope>IDENTIFICATION</scope>
</reference>
<organism evidence="5 6">
    <name type="scientific">Hippocampus comes</name>
    <name type="common">Tiger tail seahorse</name>
    <dbReference type="NCBI Taxonomy" id="109280"/>
    <lineage>
        <taxon>Eukaryota</taxon>
        <taxon>Metazoa</taxon>
        <taxon>Chordata</taxon>
        <taxon>Craniata</taxon>
        <taxon>Vertebrata</taxon>
        <taxon>Euteleostomi</taxon>
        <taxon>Actinopterygii</taxon>
        <taxon>Neopterygii</taxon>
        <taxon>Teleostei</taxon>
        <taxon>Neoteleostei</taxon>
        <taxon>Acanthomorphata</taxon>
        <taxon>Syngnathiaria</taxon>
        <taxon>Syngnathiformes</taxon>
        <taxon>Syngnathoidei</taxon>
        <taxon>Syngnathidae</taxon>
        <taxon>Hippocampus</taxon>
    </lineage>
</organism>
<evidence type="ECO:0000259" key="4">
    <source>
        <dbReference type="PROSITE" id="PS50001"/>
    </source>
</evidence>
<dbReference type="OMA" id="SGDCQTY"/>
<dbReference type="GO" id="GO:0005737">
    <property type="term" value="C:cytoplasm"/>
    <property type="evidence" value="ECO:0007669"/>
    <property type="project" value="TreeGrafter"/>
</dbReference>
<accession>A0A3Q2Z1Z7</accession>